<evidence type="ECO:0000313" key="3">
    <source>
        <dbReference type="Proteomes" id="UP001321520"/>
    </source>
</evidence>
<feature type="transmembrane region" description="Helical" evidence="1">
    <location>
        <begin position="15"/>
        <end position="33"/>
    </location>
</feature>
<protein>
    <submittedName>
        <fullName evidence="2">Uncharacterized protein</fullName>
    </submittedName>
</protein>
<dbReference type="Proteomes" id="UP001321520">
    <property type="component" value="Chromosome"/>
</dbReference>
<evidence type="ECO:0000256" key="1">
    <source>
        <dbReference type="SAM" id="Phobius"/>
    </source>
</evidence>
<keyword evidence="1" id="KW-1133">Transmembrane helix</keyword>
<dbReference type="RefSeq" id="WP_301414211.1">
    <property type="nucleotide sequence ID" value="NZ_CP098023.1"/>
</dbReference>
<evidence type="ECO:0000313" key="2">
    <source>
        <dbReference type="EMBL" id="WKD48452.1"/>
    </source>
</evidence>
<gene>
    <name evidence="2" type="ORF">M8T91_10990</name>
</gene>
<keyword evidence="1" id="KW-0812">Transmembrane</keyword>
<sequence length="92" mass="10166">MPNLRLINPNYSKPGIAGLFTVGNFSIFFLFIIDTVGKCYPEFALKLSGHFVDTLTKKGDINFLISPVSALQLIEFKDFLLDLSAGLEPAIQ</sequence>
<name>A0ABY9E7X5_9GAMM</name>
<keyword evidence="1" id="KW-0472">Membrane</keyword>
<keyword evidence="3" id="KW-1185">Reference proteome</keyword>
<dbReference type="EMBL" id="CP098023">
    <property type="protein sequence ID" value="WKD48452.1"/>
    <property type="molecule type" value="Genomic_DNA"/>
</dbReference>
<reference evidence="2 3" key="1">
    <citation type="submission" date="2022-05" db="EMBL/GenBank/DDBJ databases">
        <title>Microbulbifer sp. nov., isolated from sponge.</title>
        <authorList>
            <person name="Gao L."/>
        </authorList>
    </citation>
    <scope>NUCLEOTIDE SEQUENCE [LARGE SCALE GENOMIC DNA]</scope>
    <source>
        <strain evidence="2 3">MI-G</strain>
    </source>
</reference>
<accession>A0ABY9E7X5</accession>
<proteinExistence type="predicted"/>
<organism evidence="2 3">
    <name type="scientific">Microbulbifer spongiae</name>
    <dbReference type="NCBI Taxonomy" id="2944933"/>
    <lineage>
        <taxon>Bacteria</taxon>
        <taxon>Pseudomonadati</taxon>
        <taxon>Pseudomonadota</taxon>
        <taxon>Gammaproteobacteria</taxon>
        <taxon>Cellvibrionales</taxon>
        <taxon>Microbulbiferaceae</taxon>
        <taxon>Microbulbifer</taxon>
    </lineage>
</organism>